<dbReference type="Proteomes" id="UP000267096">
    <property type="component" value="Unassembled WGS sequence"/>
</dbReference>
<reference evidence="1 2" key="2">
    <citation type="submission" date="2018-11" db="EMBL/GenBank/DDBJ databases">
        <authorList>
            <consortium name="Pathogen Informatics"/>
        </authorList>
    </citation>
    <scope>NUCLEOTIDE SEQUENCE [LARGE SCALE GENOMIC DNA]</scope>
</reference>
<keyword evidence="2" id="KW-1185">Reference proteome</keyword>
<proteinExistence type="predicted"/>
<dbReference type="EMBL" id="UYRR01020700">
    <property type="protein sequence ID" value="VDK30586.1"/>
    <property type="molecule type" value="Genomic_DNA"/>
</dbReference>
<evidence type="ECO:0000313" key="2">
    <source>
        <dbReference type="Proteomes" id="UP000267096"/>
    </source>
</evidence>
<gene>
    <name evidence="1" type="ORF">ASIM_LOCUS8018</name>
</gene>
<evidence type="ECO:0000313" key="1">
    <source>
        <dbReference type="EMBL" id="VDK30586.1"/>
    </source>
</evidence>
<accession>A0A0M3JKT5</accession>
<dbReference type="AlphaFoldDB" id="A0A0M3JKT5"/>
<organism evidence="3">
    <name type="scientific">Anisakis simplex</name>
    <name type="common">Herring worm</name>
    <dbReference type="NCBI Taxonomy" id="6269"/>
    <lineage>
        <taxon>Eukaryota</taxon>
        <taxon>Metazoa</taxon>
        <taxon>Ecdysozoa</taxon>
        <taxon>Nematoda</taxon>
        <taxon>Chromadorea</taxon>
        <taxon>Rhabditida</taxon>
        <taxon>Spirurina</taxon>
        <taxon>Ascaridomorpha</taxon>
        <taxon>Ascaridoidea</taxon>
        <taxon>Anisakidae</taxon>
        <taxon>Anisakis</taxon>
        <taxon>Anisakis simplex complex</taxon>
    </lineage>
</organism>
<dbReference type="WBParaSite" id="ASIM_0000826101-mRNA-1">
    <property type="protein sequence ID" value="ASIM_0000826101-mRNA-1"/>
    <property type="gene ID" value="ASIM_0000826101"/>
</dbReference>
<evidence type="ECO:0000313" key="3">
    <source>
        <dbReference type="WBParaSite" id="ASIM_0000826101-mRNA-1"/>
    </source>
</evidence>
<reference evidence="3" key="1">
    <citation type="submission" date="2017-02" db="UniProtKB">
        <authorList>
            <consortium name="WormBaseParasite"/>
        </authorList>
    </citation>
    <scope>IDENTIFICATION</scope>
</reference>
<name>A0A0M3JKT5_ANISI</name>
<protein>
    <submittedName>
        <fullName evidence="3">DNA-directed RNA polymerase</fullName>
    </submittedName>
</protein>
<sequence>MRDDDCSIEVADQRLGDETALKLSCDVTVKLDLRPEEGIAYQVAMLSPIPLHSHNHHYVTARKLLNEIPKKNSD</sequence>